<protein>
    <submittedName>
        <fullName evidence="2">Uncharacterized protein</fullName>
    </submittedName>
</protein>
<comment type="caution">
    <text evidence="2">The sequence shown here is derived from an EMBL/GenBank/DDBJ whole genome shotgun (WGS) entry which is preliminary data.</text>
</comment>
<reference evidence="2" key="1">
    <citation type="submission" date="2022-03" db="EMBL/GenBank/DDBJ databases">
        <authorList>
            <person name="Tunstrom K."/>
        </authorList>
    </citation>
    <scope>NUCLEOTIDE SEQUENCE</scope>
</reference>
<organism evidence="2 3">
    <name type="scientific">Euphydryas editha</name>
    <name type="common">Edith's checkerspot</name>
    <dbReference type="NCBI Taxonomy" id="104508"/>
    <lineage>
        <taxon>Eukaryota</taxon>
        <taxon>Metazoa</taxon>
        <taxon>Ecdysozoa</taxon>
        <taxon>Arthropoda</taxon>
        <taxon>Hexapoda</taxon>
        <taxon>Insecta</taxon>
        <taxon>Pterygota</taxon>
        <taxon>Neoptera</taxon>
        <taxon>Endopterygota</taxon>
        <taxon>Lepidoptera</taxon>
        <taxon>Glossata</taxon>
        <taxon>Ditrysia</taxon>
        <taxon>Papilionoidea</taxon>
        <taxon>Nymphalidae</taxon>
        <taxon>Nymphalinae</taxon>
        <taxon>Euphydryas</taxon>
    </lineage>
</organism>
<keyword evidence="1" id="KW-0175">Coiled coil</keyword>
<evidence type="ECO:0000313" key="3">
    <source>
        <dbReference type="Proteomes" id="UP001153954"/>
    </source>
</evidence>
<accession>A0AAU9VEQ2</accession>
<keyword evidence="3" id="KW-1185">Reference proteome</keyword>
<gene>
    <name evidence="2" type="ORF">EEDITHA_LOCUS22676</name>
</gene>
<sequence length="185" mass="21312">MSHSANYTQNPASFQDLVDFKSELLSMLKSWKSEQNATMAKLIEDVTLVKSQCIIIQKTNKEIETTVNLIRIQYEDVKGKIERLESENKNIKENLIILEKQIQEHQQFSRPSSIEIRNVPNNEKETVGDLIKKFKQLGTTLNLEIKDQDIRDIYRRAGKPGTPKAIIVELNSVQNKDAFLTAVRR</sequence>
<dbReference type="EMBL" id="CAKOGL010000036">
    <property type="protein sequence ID" value="CAH2108770.1"/>
    <property type="molecule type" value="Genomic_DNA"/>
</dbReference>
<dbReference type="Proteomes" id="UP001153954">
    <property type="component" value="Unassembled WGS sequence"/>
</dbReference>
<name>A0AAU9VEQ2_EUPED</name>
<evidence type="ECO:0000256" key="1">
    <source>
        <dbReference type="SAM" id="Coils"/>
    </source>
</evidence>
<evidence type="ECO:0000313" key="2">
    <source>
        <dbReference type="EMBL" id="CAH2108770.1"/>
    </source>
</evidence>
<dbReference type="AlphaFoldDB" id="A0AAU9VEQ2"/>
<proteinExistence type="predicted"/>
<feature type="coiled-coil region" evidence="1">
    <location>
        <begin position="67"/>
        <end position="108"/>
    </location>
</feature>